<reference evidence="1 2" key="1">
    <citation type="submission" date="2024-02" db="EMBL/GenBank/DDBJ databases">
        <authorList>
            <person name="Chen Y."/>
            <person name="Shah S."/>
            <person name="Dougan E. K."/>
            <person name="Thang M."/>
            <person name="Chan C."/>
        </authorList>
    </citation>
    <scope>NUCLEOTIDE SEQUENCE [LARGE SCALE GENOMIC DNA]</scope>
</reference>
<protein>
    <submittedName>
        <fullName evidence="1">Uncharacterized protein</fullName>
    </submittedName>
</protein>
<evidence type="ECO:0000313" key="1">
    <source>
        <dbReference type="EMBL" id="CAK9047514.1"/>
    </source>
</evidence>
<proteinExistence type="predicted"/>
<accession>A0ABP0MBL6</accession>
<organism evidence="1 2">
    <name type="scientific">Durusdinium trenchii</name>
    <dbReference type="NCBI Taxonomy" id="1381693"/>
    <lineage>
        <taxon>Eukaryota</taxon>
        <taxon>Sar</taxon>
        <taxon>Alveolata</taxon>
        <taxon>Dinophyceae</taxon>
        <taxon>Suessiales</taxon>
        <taxon>Symbiodiniaceae</taxon>
        <taxon>Durusdinium</taxon>
    </lineage>
</organism>
<sequence>MATSENSCTTSKIRRVRRGAALGIHLGVQALEVSKAAPPWLPFVAFANVMAAKDEQGEFFWRNETSRALLERFAERHLRRRPSWAQAVHAGEWLSELLRGLCDRLAKIFLEESFMDSLVASVLWSFSASFMPAECQAVCWGSDDLTLLRFLDRALPCASPLLWQVQDYTAPEGANAKLAKLSSLGSSSRSWPRVIAQTGNARTEKVDLESLE</sequence>
<comment type="caution">
    <text evidence="1">The sequence shown here is derived from an EMBL/GenBank/DDBJ whole genome shotgun (WGS) entry which is preliminary data.</text>
</comment>
<keyword evidence="2" id="KW-1185">Reference proteome</keyword>
<evidence type="ECO:0000313" key="2">
    <source>
        <dbReference type="Proteomes" id="UP001642484"/>
    </source>
</evidence>
<dbReference type="Proteomes" id="UP001642484">
    <property type="component" value="Unassembled WGS sequence"/>
</dbReference>
<name>A0ABP0MBL6_9DINO</name>
<dbReference type="EMBL" id="CAXAMN010016191">
    <property type="protein sequence ID" value="CAK9047514.1"/>
    <property type="molecule type" value="Genomic_DNA"/>
</dbReference>
<gene>
    <name evidence="1" type="ORF">CCMP2556_LOCUS24573</name>
</gene>